<reference evidence="2 3" key="1">
    <citation type="submission" date="2018-06" db="EMBL/GenBank/DDBJ databases">
        <title>Extensive metabolic versatility and redundancy in microbially diverse, dynamic hydrothermal sediments.</title>
        <authorList>
            <person name="Dombrowski N."/>
            <person name="Teske A."/>
            <person name="Baker B.J."/>
        </authorList>
    </citation>
    <scope>NUCLEOTIDE SEQUENCE [LARGE SCALE GENOMIC DNA]</scope>
    <source>
        <strain evidence="2">B35_G9</strain>
    </source>
</reference>
<comment type="caution">
    <text evidence="2">The sequence shown here is derived from an EMBL/GenBank/DDBJ whole genome shotgun (WGS) entry which is preliminary data.</text>
</comment>
<gene>
    <name evidence="2" type="ORF">DRP44_01665</name>
</gene>
<evidence type="ECO:0000313" key="2">
    <source>
        <dbReference type="EMBL" id="RKX67729.1"/>
    </source>
</evidence>
<dbReference type="AlphaFoldDB" id="A0A660SAG1"/>
<organism evidence="2 3">
    <name type="scientific">candidate division TA06 bacterium</name>
    <dbReference type="NCBI Taxonomy" id="2250710"/>
    <lineage>
        <taxon>Bacteria</taxon>
        <taxon>Bacteria division TA06</taxon>
    </lineage>
</organism>
<keyword evidence="1" id="KW-0812">Transmembrane</keyword>
<dbReference type="Proteomes" id="UP000282321">
    <property type="component" value="Unassembled WGS sequence"/>
</dbReference>
<evidence type="ECO:0000256" key="1">
    <source>
        <dbReference type="SAM" id="Phobius"/>
    </source>
</evidence>
<sequence length="83" mass="9862">MSNNIKIVIVVLGLFLYLSVKIVHDRMYLQYGRLKRTEIKLSKQKEKYKSAYDSLITFNRIVRIAKEELNMVFPKGNQKRVIE</sequence>
<name>A0A660SAG1_UNCT6</name>
<accession>A0A660SAG1</accession>
<feature type="transmembrane region" description="Helical" evidence="1">
    <location>
        <begin position="6"/>
        <end position="23"/>
    </location>
</feature>
<dbReference type="EMBL" id="QNBC01000012">
    <property type="protein sequence ID" value="RKX67729.1"/>
    <property type="molecule type" value="Genomic_DNA"/>
</dbReference>
<proteinExistence type="predicted"/>
<keyword evidence="1" id="KW-1133">Transmembrane helix</keyword>
<keyword evidence="1" id="KW-0472">Membrane</keyword>
<evidence type="ECO:0000313" key="3">
    <source>
        <dbReference type="Proteomes" id="UP000282321"/>
    </source>
</evidence>
<protein>
    <submittedName>
        <fullName evidence="2">Uncharacterized protein</fullName>
    </submittedName>
</protein>